<evidence type="ECO:0000313" key="2">
    <source>
        <dbReference type="Proteomes" id="UP000516420"/>
    </source>
</evidence>
<dbReference type="Proteomes" id="UP000516420">
    <property type="component" value="Segment"/>
</dbReference>
<evidence type="ECO:0000313" key="1">
    <source>
        <dbReference type="EMBL" id="QNR52292.1"/>
    </source>
</evidence>
<name>A0A7H0XBR3_9CAUD</name>
<keyword evidence="2" id="KW-1185">Reference proteome</keyword>
<reference evidence="1 2" key="1">
    <citation type="submission" date="2020-07" db="EMBL/GenBank/DDBJ databases">
        <title>Bacteriophage control of Shiga toxin-producing E. coli from an in vitro safety perspective.</title>
        <authorList>
            <person name="Pinto G."/>
            <person name="Minnich S.A."/>
            <person name="Hovde C.J."/>
            <person name="Smidt H."/>
            <person name="Almeida C."/>
            <person name="Azeredo J."/>
        </authorList>
    </citation>
    <scope>NUCLEOTIDE SEQUENCE [LARGE SCALE GENOMIC DNA]</scope>
</reference>
<gene>
    <name evidence="1" type="ORF">Ace_0119</name>
</gene>
<proteinExistence type="predicted"/>
<organism evidence="1 2">
    <name type="scientific">Escherichia coli phage vB_EcoS_Ace</name>
    <dbReference type="NCBI Taxonomy" id="2769806"/>
    <lineage>
        <taxon>Viruses</taxon>
        <taxon>Duplodnaviria</taxon>
        <taxon>Heunggongvirae</taxon>
        <taxon>Uroviricota</taxon>
        <taxon>Caudoviricetes</taxon>
        <taxon>Demerecviridae</taxon>
        <taxon>Markadamsvirinae</taxon>
        <taxon>Epseptimavirus</taxon>
        <taxon>Epseptimavirus ace</taxon>
    </lineage>
</organism>
<protein>
    <submittedName>
        <fullName evidence="1">Uncharacterized protein</fullName>
    </submittedName>
</protein>
<accession>A0A7H0XBR3</accession>
<sequence length="98" mass="11542">MNKAEIIAQCEKFGEFYLHYEKLRQKGTTYLQGTMGFDPAQDKYLAERIKRERIRKPKEDEILVFSRTNDSFRFIPVAKVRRVTSLQSELDRASPVGR</sequence>
<dbReference type="EMBL" id="MT833283">
    <property type="protein sequence ID" value="QNR52292.1"/>
    <property type="molecule type" value="Genomic_DNA"/>
</dbReference>